<dbReference type="Pfam" id="PF02754">
    <property type="entry name" value="CCG"/>
    <property type="match status" value="2"/>
</dbReference>
<keyword evidence="6" id="KW-0813">Transport</keyword>
<gene>
    <name evidence="8" type="ORF">C7B43_01625</name>
</gene>
<dbReference type="SUPFAM" id="SSF46548">
    <property type="entry name" value="alpha-helical ferredoxin"/>
    <property type="match status" value="1"/>
</dbReference>
<feature type="domain" description="4Fe-4S ferredoxin-type" evidence="7">
    <location>
        <begin position="1"/>
        <end position="27"/>
    </location>
</feature>
<protein>
    <recommendedName>
        <fullName evidence="6">Glycolate oxidase iron-sulfur subunit</fullName>
        <ecNumber evidence="6">1.1.99.14</ecNumber>
    </recommendedName>
</protein>
<evidence type="ECO:0000256" key="4">
    <source>
        <dbReference type="ARBA" id="ARBA00023004"/>
    </source>
</evidence>
<dbReference type="GO" id="GO:0046872">
    <property type="term" value="F:metal ion binding"/>
    <property type="evidence" value="ECO:0007669"/>
    <property type="project" value="UniProtKB-UniRule"/>
</dbReference>
<evidence type="ECO:0000313" key="8">
    <source>
        <dbReference type="EMBL" id="PSR31565.1"/>
    </source>
</evidence>
<dbReference type="InterPro" id="IPR012257">
    <property type="entry name" value="Glc_ox_4Fe-4S"/>
</dbReference>
<reference evidence="8 9" key="1">
    <citation type="journal article" date="2014" name="BMC Genomics">
        <title>Comparison of environmental and isolate Sulfobacillus genomes reveals diverse carbon, sulfur, nitrogen, and hydrogen metabolisms.</title>
        <authorList>
            <person name="Justice N.B."/>
            <person name="Norman A."/>
            <person name="Brown C.T."/>
            <person name="Singh A."/>
            <person name="Thomas B.C."/>
            <person name="Banfield J.F."/>
        </authorList>
    </citation>
    <scope>NUCLEOTIDE SEQUENCE [LARGE SCALE GENOMIC DNA]</scope>
    <source>
        <strain evidence="8">AMDSBA1</strain>
    </source>
</reference>
<comment type="catalytic activity">
    <reaction evidence="6">
        <text>glycolate + A = glyoxylate + AH2</text>
        <dbReference type="Rhea" id="RHEA:21264"/>
        <dbReference type="ChEBI" id="CHEBI:13193"/>
        <dbReference type="ChEBI" id="CHEBI:17499"/>
        <dbReference type="ChEBI" id="CHEBI:29805"/>
        <dbReference type="ChEBI" id="CHEBI:36655"/>
        <dbReference type="EC" id="1.1.99.14"/>
    </reaction>
</comment>
<dbReference type="PANTHER" id="PTHR32479:SF17">
    <property type="entry name" value="GLYCOLATE OXIDASE IRON-SULFUR SUBUNIT"/>
    <property type="match status" value="1"/>
</dbReference>
<comment type="caution">
    <text evidence="8">The sequence shown here is derived from an EMBL/GenBank/DDBJ whole genome shotgun (WGS) entry which is preliminary data.</text>
</comment>
<keyword evidence="6" id="KW-0249">Electron transport</keyword>
<evidence type="ECO:0000259" key="7">
    <source>
        <dbReference type="PROSITE" id="PS51379"/>
    </source>
</evidence>
<keyword evidence="4 6" id="KW-0408">Iron</keyword>
<dbReference type="InterPro" id="IPR009051">
    <property type="entry name" value="Helical_ferredxn"/>
</dbReference>
<dbReference type="EC" id="1.1.99.14" evidence="6"/>
<evidence type="ECO:0000256" key="1">
    <source>
        <dbReference type="ARBA" id="ARBA00022485"/>
    </source>
</evidence>
<comment type="catalytic activity">
    <reaction evidence="6">
        <text>(R)-lactate + A = pyruvate + AH2</text>
        <dbReference type="Rhea" id="RHEA:15089"/>
        <dbReference type="ChEBI" id="CHEBI:13193"/>
        <dbReference type="ChEBI" id="CHEBI:15361"/>
        <dbReference type="ChEBI" id="CHEBI:16004"/>
        <dbReference type="ChEBI" id="CHEBI:17499"/>
    </reaction>
</comment>
<evidence type="ECO:0000256" key="3">
    <source>
        <dbReference type="ARBA" id="ARBA00022737"/>
    </source>
</evidence>
<dbReference type="PROSITE" id="PS51379">
    <property type="entry name" value="4FE4S_FER_2"/>
    <property type="match status" value="1"/>
</dbReference>
<dbReference type="PANTHER" id="PTHR32479">
    <property type="entry name" value="GLYCOLATE OXIDASE IRON-SULFUR SUBUNIT"/>
    <property type="match status" value="1"/>
</dbReference>
<evidence type="ECO:0000256" key="6">
    <source>
        <dbReference type="PIRNR" id="PIRNR000139"/>
    </source>
</evidence>
<dbReference type="PIRSF" id="PIRSF000139">
    <property type="entry name" value="Glc_ox_4Fe-4S"/>
    <property type="match status" value="1"/>
</dbReference>
<keyword evidence="1 6" id="KW-0004">4Fe-4S</keyword>
<accession>A0A2T2XAP6</accession>
<organism evidence="8 9">
    <name type="scientific">Sulfobacillus benefaciens</name>
    <dbReference type="NCBI Taxonomy" id="453960"/>
    <lineage>
        <taxon>Bacteria</taxon>
        <taxon>Bacillati</taxon>
        <taxon>Bacillota</taxon>
        <taxon>Clostridia</taxon>
        <taxon>Eubacteriales</taxon>
        <taxon>Clostridiales Family XVII. Incertae Sedis</taxon>
        <taxon>Sulfobacillus</taxon>
    </lineage>
</organism>
<dbReference type="InterPro" id="IPR017896">
    <property type="entry name" value="4Fe4S_Fe-S-bd"/>
</dbReference>
<dbReference type="Pfam" id="PF13183">
    <property type="entry name" value="Fer4_8"/>
    <property type="match status" value="1"/>
</dbReference>
<dbReference type="AlphaFoldDB" id="A0A2T2XAP6"/>
<dbReference type="PROSITE" id="PS00198">
    <property type="entry name" value="4FE4S_FER_1"/>
    <property type="match status" value="2"/>
</dbReference>
<dbReference type="Gene3D" id="1.10.1060.10">
    <property type="entry name" value="Alpha-helical ferredoxin"/>
    <property type="match status" value="1"/>
</dbReference>
<dbReference type="GO" id="GO:0019154">
    <property type="term" value="F:glycolate dehydrogenase activity"/>
    <property type="evidence" value="ECO:0007669"/>
    <property type="project" value="UniProtKB-EC"/>
</dbReference>
<evidence type="ECO:0000256" key="5">
    <source>
        <dbReference type="ARBA" id="ARBA00023014"/>
    </source>
</evidence>
<dbReference type="EMBL" id="PXYT01000002">
    <property type="protein sequence ID" value="PSR31565.1"/>
    <property type="molecule type" value="Genomic_DNA"/>
</dbReference>
<name>A0A2T2XAP6_9FIRM</name>
<comment type="function">
    <text evidence="6">Component of a complex that catalyzes the oxidation of glycolate to glyoxylate.</text>
</comment>
<comment type="cofactor">
    <cofactor evidence="6">
        <name>[4Fe-4S] cluster</name>
        <dbReference type="ChEBI" id="CHEBI:49883"/>
    </cofactor>
    <text evidence="6">Binds 2 [4Fe-4S] clusters.</text>
</comment>
<dbReference type="InterPro" id="IPR017900">
    <property type="entry name" value="4Fe4S_Fe_S_CS"/>
</dbReference>
<proteinExistence type="predicted"/>
<keyword evidence="3" id="KW-0677">Repeat</keyword>
<dbReference type="GO" id="GO:0051539">
    <property type="term" value="F:4 iron, 4 sulfur cluster binding"/>
    <property type="evidence" value="ECO:0007669"/>
    <property type="project" value="UniProtKB-UniRule"/>
</dbReference>
<evidence type="ECO:0000256" key="2">
    <source>
        <dbReference type="ARBA" id="ARBA00022723"/>
    </source>
</evidence>
<keyword evidence="5 6" id="KW-0411">Iron-sulfur</keyword>
<evidence type="ECO:0000313" key="9">
    <source>
        <dbReference type="Proteomes" id="UP000242699"/>
    </source>
</evidence>
<sequence>MEEIQHCNKCGFCLPACPTYQLTGNELHSPRGRIAMVEAAIHGEIDVGRGLEESLTYCLDCRACEVACPSGVRYHRVLESGRNLLRKTRARPMSFAVRQILRLVKRPGRLRTAVRLGERIMRVIQPRPLKPLIPLLGYKEQNIPPLTANASPEASVQFFEGCVMQAQFSDANQSAKNLLGRGRIATVSPERQGCCGALHLHSGYTEDAKAMARNNIEAFEDVNDSLIVNTAGGCGAMLMQYGELLADDPLWSERARRFSQRVRDWATVFREVSQKVPLEGQGQRVVLQNSCHLVNVEHAGEDSVALLRTVAGDTFISYPEQDRCCGSAGTYNIEHPAWASEILESKMALLTTIAPDVLIVNNPGCHLQMRQGMSRLNGNTESVQHIAVYLERAAERAEKRTQREGANYAKTSPT</sequence>
<dbReference type="Proteomes" id="UP000242699">
    <property type="component" value="Unassembled WGS sequence"/>
</dbReference>
<dbReference type="InterPro" id="IPR004017">
    <property type="entry name" value="Cys_rich_dom"/>
</dbReference>
<keyword evidence="2 6" id="KW-0479">Metal-binding</keyword>